<evidence type="ECO:0000259" key="9">
    <source>
        <dbReference type="Pfam" id="PF13359"/>
    </source>
</evidence>
<comment type="caution">
    <text evidence="10">The sequence shown here is derived from an EMBL/GenBank/DDBJ whole genome shotgun (WGS) entry which is preliminary data.</text>
</comment>
<dbReference type="InterPro" id="IPR027806">
    <property type="entry name" value="HARBI1_dom"/>
</dbReference>
<feature type="region of interest" description="Disordered" evidence="8">
    <location>
        <begin position="48"/>
        <end position="72"/>
    </location>
</feature>
<name>A0A0K9NLP5_ZOSMR</name>
<feature type="domain" description="DDE Tnp4" evidence="9">
    <location>
        <begin position="210"/>
        <end position="323"/>
    </location>
</feature>
<dbReference type="GO" id="GO:0005634">
    <property type="term" value="C:nucleus"/>
    <property type="evidence" value="ECO:0007669"/>
    <property type="project" value="UniProtKB-SubCell"/>
</dbReference>
<comment type="cofactor">
    <cofactor evidence="1">
        <name>a divalent metal cation</name>
        <dbReference type="ChEBI" id="CHEBI:60240"/>
    </cofactor>
</comment>
<evidence type="ECO:0000256" key="4">
    <source>
        <dbReference type="ARBA" id="ARBA00022722"/>
    </source>
</evidence>
<dbReference type="EMBL" id="LFYR01002110">
    <property type="protein sequence ID" value="KMZ57017.1"/>
    <property type="molecule type" value="Genomic_DNA"/>
</dbReference>
<dbReference type="PANTHER" id="PTHR22930">
    <property type="match status" value="1"/>
</dbReference>
<keyword evidence="7" id="KW-0539">Nucleus</keyword>
<dbReference type="GO" id="GO:0016787">
    <property type="term" value="F:hydrolase activity"/>
    <property type="evidence" value="ECO:0007669"/>
    <property type="project" value="UniProtKB-KW"/>
</dbReference>
<dbReference type="AlphaFoldDB" id="A0A0K9NLP5"/>
<keyword evidence="5" id="KW-0479">Metal-binding</keyword>
<evidence type="ECO:0000256" key="2">
    <source>
        <dbReference type="ARBA" id="ARBA00004123"/>
    </source>
</evidence>
<evidence type="ECO:0000256" key="5">
    <source>
        <dbReference type="ARBA" id="ARBA00022723"/>
    </source>
</evidence>
<dbReference type="InterPro" id="IPR045249">
    <property type="entry name" value="HARBI1-like"/>
</dbReference>
<evidence type="ECO:0000313" key="10">
    <source>
        <dbReference type="EMBL" id="KMZ57017.1"/>
    </source>
</evidence>
<evidence type="ECO:0000256" key="1">
    <source>
        <dbReference type="ARBA" id="ARBA00001968"/>
    </source>
</evidence>
<evidence type="ECO:0000256" key="3">
    <source>
        <dbReference type="ARBA" id="ARBA00006958"/>
    </source>
</evidence>
<comment type="subcellular location">
    <subcellularLocation>
        <location evidence="2">Nucleus</location>
    </subcellularLocation>
</comment>
<reference evidence="11" key="1">
    <citation type="journal article" date="2016" name="Nature">
        <title>The genome of the seagrass Zostera marina reveals angiosperm adaptation to the sea.</title>
        <authorList>
            <person name="Olsen J.L."/>
            <person name="Rouze P."/>
            <person name="Verhelst B."/>
            <person name="Lin Y.-C."/>
            <person name="Bayer T."/>
            <person name="Collen J."/>
            <person name="Dattolo E."/>
            <person name="De Paoli E."/>
            <person name="Dittami S."/>
            <person name="Maumus F."/>
            <person name="Michel G."/>
            <person name="Kersting A."/>
            <person name="Lauritano C."/>
            <person name="Lohaus R."/>
            <person name="Toepel M."/>
            <person name="Tonon T."/>
            <person name="Vanneste K."/>
            <person name="Amirebrahimi M."/>
            <person name="Brakel J."/>
            <person name="Bostroem C."/>
            <person name="Chovatia M."/>
            <person name="Grimwood J."/>
            <person name="Jenkins J.W."/>
            <person name="Jueterbock A."/>
            <person name="Mraz A."/>
            <person name="Stam W.T."/>
            <person name="Tice H."/>
            <person name="Bornberg-Bauer E."/>
            <person name="Green P.J."/>
            <person name="Pearson G.A."/>
            <person name="Procaccini G."/>
            <person name="Duarte C.M."/>
            <person name="Schmutz J."/>
            <person name="Reusch T.B.H."/>
            <person name="Van de Peer Y."/>
        </authorList>
    </citation>
    <scope>NUCLEOTIDE SEQUENCE [LARGE SCALE GENOMIC DNA]</scope>
    <source>
        <strain evidence="11">cv. Finnish</strain>
    </source>
</reference>
<dbReference type="PANTHER" id="PTHR22930:SF190">
    <property type="entry name" value="OS06G0164500 PROTEIN"/>
    <property type="match status" value="1"/>
</dbReference>
<dbReference type="STRING" id="29655.A0A0K9NLP5"/>
<sequence>MEKKEEQWKSLASSSSSMAFLLSIPPFPSLSPIHVILPQLLLLSTSDRNQGRKRKLSQREDQDGEDGDGDERKGELMAMLSRTACPDQFRIFFMMTSSTFQYLSGLLDPLLDCQQPPSLSSSSSTSRLAIALHRLATGCPYEEIARRFGVSTSTAQFWTKRLCRVLCTNFRFWFSFPSSPFSSVNGHLPNCCGAIVSSRFKIADGSRVLTQIVSDPNSKILNLSVGHRGLKSSSIFQTMTADDNKGRYLVGGIRYPLLPWLMVPFGTSNSKEMEFNKVHSEMLRPAQRALRWVRKWGILRGGVVDEDKKMAVACIATCSVLNNVMLMREDRSVLDLSDDDKHEIYTEEEEEEEDVVVVDEEGFNIRKSLAENIFQKLPSSNSLKCK</sequence>
<dbReference type="OrthoDB" id="2668416at2759"/>
<accession>A0A0K9NLP5</accession>
<proteinExistence type="inferred from homology"/>
<dbReference type="OMA" id="CSILHNM"/>
<dbReference type="Pfam" id="PF13359">
    <property type="entry name" value="DDE_Tnp_4"/>
    <property type="match status" value="1"/>
</dbReference>
<dbReference type="Proteomes" id="UP000036987">
    <property type="component" value="Unassembled WGS sequence"/>
</dbReference>
<protein>
    <recommendedName>
        <fullName evidence="9">DDE Tnp4 domain-containing protein</fullName>
    </recommendedName>
</protein>
<dbReference type="GO" id="GO:0004518">
    <property type="term" value="F:nuclease activity"/>
    <property type="evidence" value="ECO:0007669"/>
    <property type="project" value="UniProtKB-KW"/>
</dbReference>
<dbReference type="GO" id="GO:0046872">
    <property type="term" value="F:metal ion binding"/>
    <property type="evidence" value="ECO:0007669"/>
    <property type="project" value="UniProtKB-KW"/>
</dbReference>
<organism evidence="10 11">
    <name type="scientific">Zostera marina</name>
    <name type="common">Eelgrass</name>
    <dbReference type="NCBI Taxonomy" id="29655"/>
    <lineage>
        <taxon>Eukaryota</taxon>
        <taxon>Viridiplantae</taxon>
        <taxon>Streptophyta</taxon>
        <taxon>Embryophyta</taxon>
        <taxon>Tracheophyta</taxon>
        <taxon>Spermatophyta</taxon>
        <taxon>Magnoliopsida</taxon>
        <taxon>Liliopsida</taxon>
        <taxon>Zosteraceae</taxon>
        <taxon>Zostera</taxon>
    </lineage>
</organism>
<evidence type="ECO:0000256" key="7">
    <source>
        <dbReference type="ARBA" id="ARBA00023242"/>
    </source>
</evidence>
<evidence type="ECO:0000256" key="8">
    <source>
        <dbReference type="SAM" id="MobiDB-lite"/>
    </source>
</evidence>
<keyword evidence="4" id="KW-0540">Nuclease</keyword>
<comment type="similarity">
    <text evidence="3">Belongs to the HARBI1 family.</text>
</comment>
<evidence type="ECO:0000256" key="6">
    <source>
        <dbReference type="ARBA" id="ARBA00022801"/>
    </source>
</evidence>
<keyword evidence="11" id="KW-1185">Reference proteome</keyword>
<keyword evidence="6" id="KW-0378">Hydrolase</keyword>
<evidence type="ECO:0000313" key="11">
    <source>
        <dbReference type="Proteomes" id="UP000036987"/>
    </source>
</evidence>
<gene>
    <name evidence="10" type="ORF">ZOSMA_8G01660</name>
</gene>